<dbReference type="CDD" id="cd00761">
    <property type="entry name" value="Glyco_tranf_GTA_type"/>
    <property type="match status" value="1"/>
</dbReference>
<comment type="similarity">
    <text evidence="1">Belongs to the glycosyltransferase 2 family.</text>
</comment>
<dbReference type="RefSeq" id="WP_247344413.1">
    <property type="nucleotide sequence ID" value="NZ_CP095550.1"/>
</dbReference>
<organism evidence="5 6">
    <name type="scientific">Metabacillus endolithicus</name>
    <dbReference type="NCBI Taxonomy" id="1535204"/>
    <lineage>
        <taxon>Bacteria</taxon>
        <taxon>Bacillati</taxon>
        <taxon>Bacillota</taxon>
        <taxon>Bacilli</taxon>
        <taxon>Bacillales</taxon>
        <taxon>Bacillaceae</taxon>
        <taxon>Metabacillus</taxon>
    </lineage>
</organism>
<sequence>MPTISIIIPIYNVEKYLAKCLDSVLAQTFTDFELILVNDGSPDNCGVICDEYEKKDDRIIVIHKENGGLSSARNAGINVAQGEYIAFVDSDDFIHERMYEILHEAAKNLCADIVICDVSLVREDEVVDKKCNINDKIRHFSNIEALHQIYTPHGINFIMTVNKLYKRNLFNNIAFEKGRIHEDEIIAHQLLYECAKISYLPINLYYYTQTNNSITRSSFNINKLDALYAFKQRILFFIEIKQISLQQKAESFYIHTFFDYLLKVKKSQLVSEKDFKLFKKNYSPSLLSLLRNPLYSIREKILWALFIINPYFYELHIKIKDRKLLLKTNGEIT</sequence>
<gene>
    <name evidence="5" type="ORF">ACFSKK_10040</name>
</gene>
<reference evidence="6" key="1">
    <citation type="journal article" date="2019" name="Int. J. Syst. Evol. Microbiol.">
        <title>The Global Catalogue of Microorganisms (GCM) 10K type strain sequencing project: providing services to taxonomists for standard genome sequencing and annotation.</title>
        <authorList>
            <consortium name="The Broad Institute Genomics Platform"/>
            <consortium name="The Broad Institute Genome Sequencing Center for Infectious Disease"/>
            <person name="Wu L."/>
            <person name="Ma J."/>
        </authorList>
    </citation>
    <scope>NUCLEOTIDE SEQUENCE [LARGE SCALE GENOMIC DNA]</scope>
    <source>
        <strain evidence="6">CGMCC 1.15474</strain>
    </source>
</reference>
<evidence type="ECO:0000313" key="6">
    <source>
        <dbReference type="Proteomes" id="UP001597318"/>
    </source>
</evidence>
<proteinExistence type="inferred from homology"/>
<evidence type="ECO:0000259" key="4">
    <source>
        <dbReference type="Pfam" id="PF00535"/>
    </source>
</evidence>
<protein>
    <submittedName>
        <fullName evidence="5">Glycosyltransferase family 2 protein</fullName>
    </submittedName>
</protein>
<dbReference type="Pfam" id="PF00535">
    <property type="entry name" value="Glycos_transf_2"/>
    <property type="match status" value="1"/>
</dbReference>
<dbReference type="Gene3D" id="3.90.550.10">
    <property type="entry name" value="Spore Coat Polysaccharide Biosynthesis Protein SpsA, Chain A"/>
    <property type="match status" value="1"/>
</dbReference>
<dbReference type="EMBL" id="JBHUIK010000002">
    <property type="protein sequence ID" value="MFD2214019.1"/>
    <property type="molecule type" value="Genomic_DNA"/>
</dbReference>
<dbReference type="PANTHER" id="PTHR22916">
    <property type="entry name" value="GLYCOSYLTRANSFERASE"/>
    <property type="match status" value="1"/>
</dbReference>
<name>A0ABW5BWK5_9BACI</name>
<comment type="caution">
    <text evidence="5">The sequence shown here is derived from an EMBL/GenBank/DDBJ whole genome shotgun (WGS) entry which is preliminary data.</text>
</comment>
<accession>A0ABW5BWK5</accession>
<evidence type="ECO:0000256" key="1">
    <source>
        <dbReference type="ARBA" id="ARBA00006739"/>
    </source>
</evidence>
<keyword evidence="2" id="KW-0328">Glycosyltransferase</keyword>
<keyword evidence="6" id="KW-1185">Reference proteome</keyword>
<evidence type="ECO:0000313" key="5">
    <source>
        <dbReference type="EMBL" id="MFD2214019.1"/>
    </source>
</evidence>
<dbReference type="InterPro" id="IPR001173">
    <property type="entry name" value="Glyco_trans_2-like"/>
</dbReference>
<dbReference type="InterPro" id="IPR029044">
    <property type="entry name" value="Nucleotide-diphossugar_trans"/>
</dbReference>
<dbReference type="Proteomes" id="UP001597318">
    <property type="component" value="Unassembled WGS sequence"/>
</dbReference>
<dbReference type="PANTHER" id="PTHR22916:SF51">
    <property type="entry name" value="GLYCOSYLTRANSFERASE EPSH-RELATED"/>
    <property type="match status" value="1"/>
</dbReference>
<evidence type="ECO:0000256" key="2">
    <source>
        <dbReference type="ARBA" id="ARBA00022676"/>
    </source>
</evidence>
<keyword evidence="3" id="KW-0808">Transferase</keyword>
<evidence type="ECO:0000256" key="3">
    <source>
        <dbReference type="ARBA" id="ARBA00022679"/>
    </source>
</evidence>
<dbReference type="SUPFAM" id="SSF53448">
    <property type="entry name" value="Nucleotide-diphospho-sugar transferases"/>
    <property type="match status" value="1"/>
</dbReference>
<feature type="domain" description="Glycosyltransferase 2-like" evidence="4">
    <location>
        <begin position="5"/>
        <end position="172"/>
    </location>
</feature>